<evidence type="ECO:0000256" key="8">
    <source>
        <dbReference type="ARBA" id="ARBA00023136"/>
    </source>
</evidence>
<keyword evidence="4 9" id="KW-0812">Transmembrane</keyword>
<dbReference type="Proteomes" id="UP000034349">
    <property type="component" value="Unassembled WGS sequence"/>
</dbReference>
<gene>
    <name evidence="10" type="ORF">UR23_C0043G0003</name>
</gene>
<comment type="caution">
    <text evidence="10">The sequence shown here is derived from an EMBL/GenBank/DDBJ whole genome shotgun (WGS) entry which is preliminary data.</text>
</comment>
<evidence type="ECO:0000256" key="9">
    <source>
        <dbReference type="RuleBase" id="RU365087"/>
    </source>
</evidence>
<comment type="subcellular location">
    <subcellularLocation>
        <location evidence="9">Cell membrane</location>
        <topology evidence="9">Multi-pass membrane protein</topology>
    </subcellularLocation>
    <subcellularLocation>
        <location evidence="1">Membrane</location>
        <topology evidence="1">Multi-pass membrane protein</topology>
    </subcellularLocation>
</comment>
<keyword evidence="5 9" id="KW-0653">Protein transport</keyword>
<evidence type="ECO:0000313" key="10">
    <source>
        <dbReference type="EMBL" id="KKP33425.1"/>
    </source>
</evidence>
<dbReference type="AlphaFoldDB" id="A0A0G0B3L5"/>
<feature type="transmembrane region" description="Helical" evidence="9">
    <location>
        <begin position="6"/>
        <end position="22"/>
    </location>
</feature>
<evidence type="ECO:0000256" key="7">
    <source>
        <dbReference type="ARBA" id="ARBA00023010"/>
    </source>
</evidence>
<comment type="function">
    <text evidence="9">Involved in protein export. Participates in an early event of protein translocation.</text>
</comment>
<dbReference type="Pfam" id="PF03840">
    <property type="entry name" value="SecG"/>
    <property type="match status" value="1"/>
</dbReference>
<protein>
    <recommendedName>
        <fullName evidence="9">Protein-export membrane protein SecG</fullName>
    </recommendedName>
</protein>
<organism evidence="10 11">
    <name type="scientific">Candidatus Roizmanbacteria bacterium GW2011_GWA2_32_13</name>
    <dbReference type="NCBI Taxonomy" id="1618475"/>
    <lineage>
        <taxon>Bacteria</taxon>
        <taxon>Candidatus Roizmaniibacteriota</taxon>
    </lineage>
</organism>
<evidence type="ECO:0000256" key="1">
    <source>
        <dbReference type="ARBA" id="ARBA00004141"/>
    </source>
</evidence>
<comment type="similarity">
    <text evidence="2 9">Belongs to the SecG family.</text>
</comment>
<keyword evidence="8 9" id="KW-0472">Membrane</keyword>
<keyword evidence="6 9" id="KW-1133">Transmembrane helix</keyword>
<accession>A0A0G0B3L5</accession>
<dbReference type="EMBL" id="LBOK01000043">
    <property type="protein sequence ID" value="KKP33425.1"/>
    <property type="molecule type" value="Genomic_DNA"/>
</dbReference>
<feature type="transmembrane region" description="Helical" evidence="9">
    <location>
        <begin position="49"/>
        <end position="70"/>
    </location>
</feature>
<dbReference type="GO" id="GO:0009306">
    <property type="term" value="P:protein secretion"/>
    <property type="evidence" value="ECO:0007669"/>
    <property type="project" value="UniProtKB-UniRule"/>
</dbReference>
<evidence type="ECO:0000256" key="6">
    <source>
        <dbReference type="ARBA" id="ARBA00022989"/>
    </source>
</evidence>
<proteinExistence type="inferred from homology"/>
<evidence type="ECO:0000256" key="2">
    <source>
        <dbReference type="ARBA" id="ARBA00008445"/>
    </source>
</evidence>
<evidence type="ECO:0000256" key="4">
    <source>
        <dbReference type="ARBA" id="ARBA00022692"/>
    </source>
</evidence>
<keyword evidence="3 9" id="KW-0813">Transport</keyword>
<dbReference type="GO" id="GO:0005886">
    <property type="term" value="C:plasma membrane"/>
    <property type="evidence" value="ECO:0007669"/>
    <property type="project" value="UniProtKB-SubCell"/>
</dbReference>
<dbReference type="InterPro" id="IPR004692">
    <property type="entry name" value="SecG"/>
</dbReference>
<reference evidence="10 11" key="1">
    <citation type="journal article" date="2015" name="Nature">
        <title>rRNA introns, odd ribosomes, and small enigmatic genomes across a large radiation of phyla.</title>
        <authorList>
            <person name="Brown C.T."/>
            <person name="Hug L.A."/>
            <person name="Thomas B.C."/>
            <person name="Sharon I."/>
            <person name="Castelle C.J."/>
            <person name="Singh A."/>
            <person name="Wilkins M.J."/>
            <person name="Williams K.H."/>
            <person name="Banfield J.F."/>
        </authorList>
    </citation>
    <scope>NUCLEOTIDE SEQUENCE [LARGE SCALE GENOMIC DNA]</scope>
</reference>
<name>A0A0G0B3L5_9BACT</name>
<evidence type="ECO:0000313" key="11">
    <source>
        <dbReference type="Proteomes" id="UP000034349"/>
    </source>
</evidence>
<evidence type="ECO:0000256" key="3">
    <source>
        <dbReference type="ARBA" id="ARBA00022448"/>
    </source>
</evidence>
<sequence>MEVYITIAQVIVSIILIISILMQKQGTGMSGFLGGSGENYYSRRGTEKILFFATIILIILFLGLGVANIIV</sequence>
<evidence type="ECO:0000256" key="5">
    <source>
        <dbReference type="ARBA" id="ARBA00022927"/>
    </source>
</evidence>
<dbReference type="NCBIfam" id="TIGR00810">
    <property type="entry name" value="secG"/>
    <property type="match status" value="1"/>
</dbReference>
<keyword evidence="9" id="KW-1003">Cell membrane</keyword>
<dbReference type="GO" id="GO:0015450">
    <property type="term" value="F:protein-transporting ATPase activity"/>
    <property type="evidence" value="ECO:0007669"/>
    <property type="project" value="UniProtKB-UniRule"/>
</dbReference>
<keyword evidence="7 9" id="KW-0811">Translocation</keyword>